<feature type="signal peptide" evidence="2">
    <location>
        <begin position="1"/>
        <end position="19"/>
    </location>
</feature>
<keyword evidence="4" id="KW-1185">Reference proteome</keyword>
<proteinExistence type="predicted"/>
<feature type="region of interest" description="Disordered" evidence="1">
    <location>
        <begin position="58"/>
        <end position="83"/>
    </location>
</feature>
<evidence type="ECO:0008006" key="5">
    <source>
        <dbReference type="Google" id="ProtNLM"/>
    </source>
</evidence>
<evidence type="ECO:0000256" key="1">
    <source>
        <dbReference type="SAM" id="MobiDB-lite"/>
    </source>
</evidence>
<dbReference type="Proteomes" id="UP001430953">
    <property type="component" value="Unassembled WGS sequence"/>
</dbReference>
<comment type="caution">
    <text evidence="3">The sequence shown here is derived from an EMBL/GenBank/DDBJ whole genome shotgun (WGS) entry which is preliminary data.</text>
</comment>
<protein>
    <recommendedName>
        <fullName evidence="5">Secreted protein</fullName>
    </recommendedName>
</protein>
<feature type="chain" id="PRO_5043598523" description="Secreted protein" evidence="2">
    <location>
        <begin position="20"/>
        <end position="83"/>
    </location>
</feature>
<evidence type="ECO:0000313" key="3">
    <source>
        <dbReference type="EMBL" id="KAL0127486.1"/>
    </source>
</evidence>
<reference evidence="3 4" key="1">
    <citation type="submission" date="2023-03" db="EMBL/GenBank/DDBJ databases">
        <title>High recombination rates correlate with genetic variation in Cardiocondyla obscurior ants.</title>
        <authorList>
            <person name="Errbii M."/>
        </authorList>
    </citation>
    <scope>NUCLEOTIDE SEQUENCE [LARGE SCALE GENOMIC DNA]</scope>
    <source>
        <strain evidence="3">Alpha-2009</strain>
        <tissue evidence="3">Whole body</tissue>
    </source>
</reference>
<organism evidence="3 4">
    <name type="scientific">Cardiocondyla obscurior</name>
    <dbReference type="NCBI Taxonomy" id="286306"/>
    <lineage>
        <taxon>Eukaryota</taxon>
        <taxon>Metazoa</taxon>
        <taxon>Ecdysozoa</taxon>
        <taxon>Arthropoda</taxon>
        <taxon>Hexapoda</taxon>
        <taxon>Insecta</taxon>
        <taxon>Pterygota</taxon>
        <taxon>Neoptera</taxon>
        <taxon>Endopterygota</taxon>
        <taxon>Hymenoptera</taxon>
        <taxon>Apocrita</taxon>
        <taxon>Aculeata</taxon>
        <taxon>Formicoidea</taxon>
        <taxon>Formicidae</taxon>
        <taxon>Myrmicinae</taxon>
        <taxon>Cardiocondyla</taxon>
    </lineage>
</organism>
<keyword evidence="2" id="KW-0732">Signal</keyword>
<dbReference type="AlphaFoldDB" id="A0AAW2GMS0"/>
<gene>
    <name evidence="3" type="ORF">PUN28_005635</name>
</gene>
<evidence type="ECO:0000313" key="4">
    <source>
        <dbReference type="Proteomes" id="UP001430953"/>
    </source>
</evidence>
<dbReference type="EMBL" id="JADYXP020000004">
    <property type="protein sequence ID" value="KAL0127486.1"/>
    <property type="molecule type" value="Genomic_DNA"/>
</dbReference>
<accession>A0AAW2GMS0</accession>
<name>A0AAW2GMS0_9HYME</name>
<sequence>MQLNDVVLAGLIMLNFTLNVQVSISECSIETQKPDRSIIGIADRRPFDCVATRRALGTMSGEKERDRAELFAAERGPTPPGRS</sequence>
<evidence type="ECO:0000256" key="2">
    <source>
        <dbReference type="SAM" id="SignalP"/>
    </source>
</evidence>